<dbReference type="HOGENOM" id="CLU_3402477_0_0_5"/>
<evidence type="ECO:0000313" key="2">
    <source>
        <dbReference type="Proteomes" id="UP000001748"/>
    </source>
</evidence>
<gene>
    <name evidence="1" type="ordered locus">BMEA_A1579</name>
</gene>
<dbReference type="EMBL" id="CP001488">
    <property type="protein sequence ID" value="ACO01282.1"/>
    <property type="molecule type" value="Genomic_DNA"/>
</dbReference>
<dbReference type="AlphaFoldDB" id="C0REG0"/>
<sequence length="30" mass="3311">MLSSMSVPQPINSCLFLLRLFLRGDGTGEQ</sequence>
<reference evidence="2" key="1">
    <citation type="submission" date="2009-03" db="EMBL/GenBank/DDBJ databases">
        <title>Brucella melitensis ATCC 23457 whole genome shotgun sequencing project.</title>
        <authorList>
            <person name="Setubal J.C."/>
            <person name="Boyle S."/>
            <person name="Crasta O.R."/>
            <person name="Gillespie J.J."/>
            <person name="Kenyon R.W."/>
            <person name="Lu J."/>
            <person name="Mane S."/>
            <person name="Nagrani S."/>
            <person name="Shallom J.M."/>
            <person name="Shallom S."/>
            <person name="Shukla M."/>
            <person name="Snyder E.E."/>
            <person name="Sobral B.W."/>
            <person name="Wattam A.R."/>
            <person name="Will R."/>
            <person name="Williams K."/>
            <person name="Yoo H."/>
            <person name="Munk C."/>
            <person name="Tapia R."/>
            <person name="Han C."/>
            <person name="Detter J.C."/>
            <person name="Bruce D."/>
            <person name="Brettin T.S."/>
        </authorList>
    </citation>
    <scope>NUCLEOTIDE SEQUENCE [LARGE SCALE GENOMIC DNA]</scope>
    <source>
        <strain evidence="2">ATCC 23457</strain>
    </source>
</reference>
<dbReference type="Proteomes" id="UP000001748">
    <property type="component" value="Chromosome I"/>
</dbReference>
<accession>C0REG0</accession>
<dbReference type="KEGG" id="bmi:BMEA_A1579"/>
<name>C0REG0_BRUMB</name>
<evidence type="ECO:0000313" key="1">
    <source>
        <dbReference type="EMBL" id="ACO01282.1"/>
    </source>
</evidence>
<proteinExistence type="predicted"/>
<organism evidence="1 2">
    <name type="scientific">Brucella melitensis biotype 2 (strain ATCC 23457)</name>
    <dbReference type="NCBI Taxonomy" id="546272"/>
    <lineage>
        <taxon>Bacteria</taxon>
        <taxon>Pseudomonadati</taxon>
        <taxon>Pseudomonadota</taxon>
        <taxon>Alphaproteobacteria</taxon>
        <taxon>Hyphomicrobiales</taxon>
        <taxon>Brucellaceae</taxon>
        <taxon>Brucella/Ochrobactrum group</taxon>
        <taxon>Brucella</taxon>
    </lineage>
</organism>
<protein>
    <submittedName>
        <fullName evidence="1">Uncharacterized protein</fullName>
    </submittedName>
</protein>